<dbReference type="PANTHER" id="PTHR33408:SF2">
    <property type="entry name" value="TRANSPOSASE DDE DOMAIN-CONTAINING PROTEIN"/>
    <property type="match status" value="1"/>
</dbReference>
<organism evidence="2">
    <name type="scientific">marine sediment metagenome</name>
    <dbReference type="NCBI Taxonomy" id="412755"/>
    <lineage>
        <taxon>unclassified sequences</taxon>
        <taxon>metagenomes</taxon>
        <taxon>ecological metagenomes</taxon>
    </lineage>
</organism>
<gene>
    <name evidence="2" type="ORF">LCGC14_1926520</name>
</gene>
<accession>A0A0F9IM41</accession>
<dbReference type="Pfam" id="PF13751">
    <property type="entry name" value="DDE_Tnp_1_6"/>
    <property type="match status" value="1"/>
</dbReference>
<protein>
    <recommendedName>
        <fullName evidence="1">Transposase DDE domain-containing protein</fullName>
    </recommendedName>
</protein>
<dbReference type="AlphaFoldDB" id="A0A0F9IM41"/>
<name>A0A0F9IM41_9ZZZZ</name>
<feature type="non-terminal residue" evidence="2">
    <location>
        <position position="1"/>
    </location>
</feature>
<sequence length="564" mass="64552">PFDRVLTEKTRQRLLNGWPGVFRHVILELMPVDAVSGHFDPTMGRPTKELYSIAGLLLIQEFMDWTKDQALDAYSFNMNVHYALNLEPVTHDIAKRTLERHIDLFEQDDLAKATMYEITTKLVEVLNIKIDKQRLDSTHIFSDMASFGRTRLMGVAVKRFLTQVIRSNKQDYNSLDESLRQRYAPGVNQLFADTKKDSESRRLLRQQVAEDMYYLIQRFADMDEYTRKDTYKAVERIFYEQCEVHEETVSIKQKTGGDVMQNPSDPDATYDGHKGPGYQAQIAETCNPQNEVQIITCAIPQTAAEPDANAVEEVLEDLQTNNLAPDEMLVDTSYTGDDNVQLAEEKGVELVGPVPSGSSKTKADEYERLNIDDFDVDDATEEVICCPAGHKPQSSEHNHETDRTKTVMPESTCSRCEFFEQCPVEKITSQYKLEHTAKQRRLAGRRREQDTEVFRERYKTRGGIEGTNSGLKRRVGLGQLRVRGRPAVFHAIYLKIAGWNILRASVCAKMREIVYAKANMAVFGLYFAFLRRRFVDQTPRRRPGEVFSVGPRQCAEFSRFHIAA</sequence>
<evidence type="ECO:0000313" key="2">
    <source>
        <dbReference type="EMBL" id="KKL88257.1"/>
    </source>
</evidence>
<dbReference type="EMBL" id="LAZR01020615">
    <property type="protein sequence ID" value="KKL88257.1"/>
    <property type="molecule type" value="Genomic_DNA"/>
</dbReference>
<evidence type="ECO:0000259" key="1">
    <source>
        <dbReference type="Pfam" id="PF13751"/>
    </source>
</evidence>
<dbReference type="InterPro" id="IPR025668">
    <property type="entry name" value="Tnp_DDE_dom"/>
</dbReference>
<feature type="domain" description="Transposase DDE" evidence="1">
    <location>
        <begin position="386"/>
        <end position="503"/>
    </location>
</feature>
<comment type="caution">
    <text evidence="2">The sequence shown here is derived from an EMBL/GenBank/DDBJ whole genome shotgun (WGS) entry which is preliminary data.</text>
</comment>
<proteinExistence type="predicted"/>
<dbReference type="PANTHER" id="PTHR33408">
    <property type="entry name" value="TRANSPOSASE"/>
    <property type="match status" value="1"/>
</dbReference>
<reference evidence="2" key="1">
    <citation type="journal article" date="2015" name="Nature">
        <title>Complex archaea that bridge the gap between prokaryotes and eukaryotes.</title>
        <authorList>
            <person name="Spang A."/>
            <person name="Saw J.H."/>
            <person name="Jorgensen S.L."/>
            <person name="Zaremba-Niedzwiedzka K."/>
            <person name="Martijn J."/>
            <person name="Lind A.E."/>
            <person name="van Eijk R."/>
            <person name="Schleper C."/>
            <person name="Guy L."/>
            <person name="Ettema T.J."/>
        </authorList>
    </citation>
    <scope>NUCLEOTIDE SEQUENCE</scope>
</reference>